<reference evidence="1" key="1">
    <citation type="submission" date="2022-12" db="EMBL/GenBank/DDBJ databases">
        <title>New Phytohabitans aurantiacus sp. RD004123 nov., an actinomycete isolated from soil.</title>
        <authorList>
            <person name="Triningsih D.W."/>
            <person name="Harunari E."/>
            <person name="Igarashi Y."/>
        </authorList>
    </citation>
    <scope>NUCLEOTIDE SEQUENCE</scope>
    <source>
        <strain evidence="1">RD004123</strain>
    </source>
</reference>
<accession>A0ABQ5QYP4</accession>
<gene>
    <name evidence="1" type="ORF">Pa4123_46710</name>
</gene>
<proteinExistence type="predicted"/>
<keyword evidence="2" id="KW-1185">Reference proteome</keyword>
<protein>
    <submittedName>
        <fullName evidence="1">Uncharacterized protein</fullName>
    </submittedName>
</protein>
<dbReference type="SUPFAM" id="SSF141452">
    <property type="entry name" value="Hcp1-like"/>
    <property type="match status" value="1"/>
</dbReference>
<dbReference type="EMBL" id="BSDI01000023">
    <property type="protein sequence ID" value="GLH99395.1"/>
    <property type="molecule type" value="Genomic_DNA"/>
</dbReference>
<dbReference type="Gene3D" id="2.30.110.20">
    <property type="entry name" value="Hcp1-like"/>
    <property type="match status" value="1"/>
</dbReference>
<comment type="caution">
    <text evidence="1">The sequence shown here is derived from an EMBL/GenBank/DDBJ whole genome shotgun (WGS) entry which is preliminary data.</text>
</comment>
<evidence type="ECO:0000313" key="1">
    <source>
        <dbReference type="EMBL" id="GLH99395.1"/>
    </source>
</evidence>
<dbReference type="Pfam" id="PF05638">
    <property type="entry name" value="T6SS_HCP"/>
    <property type="match status" value="1"/>
</dbReference>
<dbReference type="InterPro" id="IPR008514">
    <property type="entry name" value="T6SS_Hcp"/>
</dbReference>
<evidence type="ECO:0000313" key="2">
    <source>
        <dbReference type="Proteomes" id="UP001144280"/>
    </source>
</evidence>
<organism evidence="1 2">
    <name type="scientific">Phytohabitans aurantiacus</name>
    <dbReference type="NCBI Taxonomy" id="3016789"/>
    <lineage>
        <taxon>Bacteria</taxon>
        <taxon>Bacillati</taxon>
        <taxon>Actinomycetota</taxon>
        <taxon>Actinomycetes</taxon>
        <taxon>Micromonosporales</taxon>
        <taxon>Micromonosporaceae</taxon>
    </lineage>
</organism>
<dbReference type="InterPro" id="IPR036624">
    <property type="entry name" value="Hcp1-lik_sf"/>
</dbReference>
<sequence length="196" mass="19356">MSVSGRIGNRGVLVSAVVVLAAGLAVGGVQAANASKAGLPAAAPVPAALAVPAAGVVLGGIVLDGVTGEGTAIAGGIDVVGFSDLVKAPVAAGGGGAGKPQVADLQVTGVLDAGYPVLFRNVTTGRHLRTVALTLCTDAKRCAATAYLGVDLADAVVTQVAIGADGQVEFFFAFRQITWKFLRNGTVVSQSQYTVV</sequence>
<dbReference type="Proteomes" id="UP001144280">
    <property type="component" value="Unassembled WGS sequence"/>
</dbReference>
<name>A0ABQ5QYP4_9ACTN</name>